<protein>
    <recommendedName>
        <fullName evidence="4">AAA+ ATPase domain-containing protein</fullName>
    </recommendedName>
</protein>
<dbReference type="Proteomes" id="UP001445076">
    <property type="component" value="Unassembled WGS sequence"/>
</dbReference>
<feature type="domain" description="AAA+ ATPase" evidence="4">
    <location>
        <begin position="4"/>
        <end position="170"/>
    </location>
</feature>
<evidence type="ECO:0000256" key="3">
    <source>
        <dbReference type="ARBA" id="ARBA00022840"/>
    </source>
</evidence>
<keyword evidence="1" id="KW-0547">Nucleotide-binding</keyword>
<evidence type="ECO:0000259" key="4">
    <source>
        <dbReference type="SMART" id="SM00382"/>
    </source>
</evidence>
<evidence type="ECO:0000256" key="2">
    <source>
        <dbReference type="ARBA" id="ARBA00022801"/>
    </source>
</evidence>
<evidence type="ECO:0000313" key="6">
    <source>
        <dbReference type="Proteomes" id="UP001445076"/>
    </source>
</evidence>
<organism evidence="5 6">
    <name type="scientific">Cherax quadricarinatus</name>
    <name type="common">Australian red claw crayfish</name>
    <dbReference type="NCBI Taxonomy" id="27406"/>
    <lineage>
        <taxon>Eukaryota</taxon>
        <taxon>Metazoa</taxon>
        <taxon>Ecdysozoa</taxon>
        <taxon>Arthropoda</taxon>
        <taxon>Crustacea</taxon>
        <taxon>Multicrustacea</taxon>
        <taxon>Malacostraca</taxon>
        <taxon>Eumalacostraca</taxon>
        <taxon>Eucarida</taxon>
        <taxon>Decapoda</taxon>
        <taxon>Pleocyemata</taxon>
        <taxon>Astacidea</taxon>
        <taxon>Parastacoidea</taxon>
        <taxon>Parastacidae</taxon>
        <taxon>Cherax</taxon>
    </lineage>
</organism>
<accession>A0AAW0YQC7</accession>
<dbReference type="SUPFAM" id="SSF52540">
    <property type="entry name" value="P-loop containing nucleoside triphosphate hydrolases"/>
    <property type="match status" value="1"/>
</dbReference>
<dbReference type="NCBIfam" id="NF010248">
    <property type="entry name" value="PRK13695.1"/>
    <property type="match status" value="1"/>
</dbReference>
<dbReference type="GO" id="GO:0005524">
    <property type="term" value="F:ATP binding"/>
    <property type="evidence" value="ECO:0007669"/>
    <property type="project" value="UniProtKB-KW"/>
</dbReference>
<dbReference type="InterPro" id="IPR027417">
    <property type="entry name" value="P-loop_NTPase"/>
</dbReference>
<evidence type="ECO:0000313" key="5">
    <source>
        <dbReference type="EMBL" id="KAK8753994.1"/>
    </source>
</evidence>
<comment type="caution">
    <text evidence="5">The sequence shown here is derived from an EMBL/GenBank/DDBJ whole genome shotgun (WGS) entry which is preliminary data.</text>
</comment>
<dbReference type="GO" id="GO:0017111">
    <property type="term" value="F:ribonucleoside triphosphate phosphatase activity"/>
    <property type="evidence" value="ECO:0007669"/>
    <property type="project" value="InterPro"/>
</dbReference>
<proteinExistence type="inferred from homology"/>
<name>A0AAW0YQC7_CHEQU</name>
<dbReference type="AlphaFoldDB" id="A0AAW0YQC7"/>
<evidence type="ECO:0000256" key="1">
    <source>
        <dbReference type="ARBA" id="ARBA00022741"/>
    </source>
</evidence>
<gene>
    <name evidence="5" type="ORF">OTU49_006864</name>
</gene>
<reference evidence="5 6" key="1">
    <citation type="journal article" date="2024" name="BMC Genomics">
        <title>Genome assembly of redclaw crayfish (Cherax quadricarinatus) provides insights into its immune adaptation and hypoxia tolerance.</title>
        <authorList>
            <person name="Liu Z."/>
            <person name="Zheng J."/>
            <person name="Li H."/>
            <person name="Fang K."/>
            <person name="Wang S."/>
            <person name="He J."/>
            <person name="Zhou D."/>
            <person name="Weng S."/>
            <person name="Chi M."/>
            <person name="Gu Z."/>
            <person name="He J."/>
            <person name="Li F."/>
            <person name="Wang M."/>
        </authorList>
    </citation>
    <scope>NUCLEOTIDE SEQUENCE [LARGE SCALE GENOMIC DNA]</scope>
    <source>
        <strain evidence="5">ZL_2023a</strain>
    </source>
</reference>
<dbReference type="HAMAP" id="MF_00796">
    <property type="entry name" value="NTPase_1"/>
    <property type="match status" value="1"/>
</dbReference>
<dbReference type="Gene3D" id="3.40.50.300">
    <property type="entry name" value="P-loop containing nucleotide triphosphate hydrolases"/>
    <property type="match status" value="1"/>
</dbReference>
<dbReference type="PANTHER" id="PTHR43146">
    <property type="entry name" value="CANCER-RELATED NUCLEOSIDE-TRIPHOSPHATASE"/>
    <property type="match status" value="1"/>
</dbReference>
<dbReference type="InterPro" id="IPR004948">
    <property type="entry name" value="Nuc-triphosphatase_THEP1"/>
</dbReference>
<dbReference type="EMBL" id="JARKIK010000001">
    <property type="protein sequence ID" value="KAK8753994.1"/>
    <property type="molecule type" value="Genomic_DNA"/>
</dbReference>
<keyword evidence="3" id="KW-0067">ATP-binding</keyword>
<dbReference type="PANTHER" id="PTHR43146:SF1">
    <property type="entry name" value="CANCER-RELATED NUCLEOSIDE-TRIPHOSPHATASE"/>
    <property type="match status" value="1"/>
</dbReference>
<keyword evidence="2" id="KW-0378">Hydrolase</keyword>
<dbReference type="SMART" id="SM00382">
    <property type="entry name" value="AAA"/>
    <property type="match status" value="1"/>
</dbReference>
<dbReference type="CDD" id="cd19482">
    <property type="entry name" value="RecA-like_Thep1"/>
    <property type="match status" value="1"/>
</dbReference>
<sequence length="191" mass="20936">MALNYRHVAVTGPPGVGKTTLIQKIVSKLQAAGVTCEGFYTQELRQGSKRVGFDVVTLSGKTGVLARVKAESGNRREHRVGQYVVDLPAFESLALPLLRTQSSSPHILVLDEIGKMEMFSQGFVSGVHQAMLQPHVTLLTTIPVARGKPIPLVEEIRNCSDILLVNLTRENRDDCELHDKILIALTTSLQK</sequence>
<dbReference type="Pfam" id="PF03266">
    <property type="entry name" value="NTPase_1"/>
    <property type="match status" value="1"/>
</dbReference>
<keyword evidence="6" id="KW-1185">Reference proteome</keyword>
<dbReference type="InterPro" id="IPR003593">
    <property type="entry name" value="AAA+_ATPase"/>
</dbReference>